<dbReference type="Proteomes" id="UP000694396">
    <property type="component" value="Unplaced"/>
</dbReference>
<keyword evidence="9" id="KW-0407">Ion channel</keyword>
<keyword evidence="5" id="KW-1133">Transmembrane helix</keyword>
<name>A0A8C3QLD9_9PASS</name>
<evidence type="ECO:0000256" key="3">
    <source>
        <dbReference type="ARBA" id="ARBA00022448"/>
    </source>
</evidence>
<dbReference type="PANTHER" id="PTHR10125">
    <property type="entry name" value="P2X PURINOCEPTOR"/>
    <property type="match status" value="1"/>
</dbReference>
<dbReference type="InterPro" id="IPR027309">
    <property type="entry name" value="P2X_extracellular_dom_sf"/>
</dbReference>
<accession>A0A8C3QLD9</accession>
<comment type="similarity">
    <text evidence="2">Belongs to the P2X receptor family.</text>
</comment>
<dbReference type="GO" id="GO:0012505">
    <property type="term" value="C:endomembrane system"/>
    <property type="evidence" value="ECO:0007669"/>
    <property type="project" value="UniProtKB-SubCell"/>
</dbReference>
<dbReference type="GO" id="GO:0070588">
    <property type="term" value="P:calcium ion transmembrane transport"/>
    <property type="evidence" value="ECO:0007669"/>
    <property type="project" value="TreeGrafter"/>
</dbReference>
<dbReference type="PANTHER" id="PTHR10125:SF21">
    <property type="entry name" value="P2X PURINOCEPTOR 6"/>
    <property type="match status" value="1"/>
</dbReference>
<evidence type="ECO:0000256" key="8">
    <source>
        <dbReference type="ARBA" id="ARBA00023286"/>
    </source>
</evidence>
<keyword evidence="11" id="KW-1185">Reference proteome</keyword>
<sequence>AAMPGPACGSLLDYKTAKWVLLLRKGYQERDTSPRVAVVTKVKGAAAAEAAGRRLWDAADLTWPPQVQLGSGRGQAGHTYG</sequence>
<evidence type="ECO:0000256" key="6">
    <source>
        <dbReference type="ARBA" id="ARBA00023065"/>
    </source>
</evidence>
<dbReference type="GO" id="GO:0098794">
    <property type="term" value="C:postsynapse"/>
    <property type="evidence" value="ECO:0007669"/>
    <property type="project" value="GOC"/>
</dbReference>
<evidence type="ECO:0000256" key="4">
    <source>
        <dbReference type="ARBA" id="ARBA00022692"/>
    </source>
</evidence>
<keyword evidence="6" id="KW-0406">Ion transport</keyword>
<keyword evidence="3" id="KW-0813">Transport</keyword>
<reference evidence="10" key="2">
    <citation type="submission" date="2025-09" db="UniProtKB">
        <authorList>
            <consortium name="Ensembl"/>
        </authorList>
    </citation>
    <scope>IDENTIFICATION</scope>
</reference>
<dbReference type="GO" id="GO:0005886">
    <property type="term" value="C:plasma membrane"/>
    <property type="evidence" value="ECO:0007669"/>
    <property type="project" value="TreeGrafter"/>
</dbReference>
<keyword evidence="7" id="KW-0472">Membrane</keyword>
<keyword evidence="8" id="KW-1071">Ligand-gated ion channel</keyword>
<evidence type="ECO:0000256" key="2">
    <source>
        <dbReference type="ARBA" id="ARBA00009848"/>
    </source>
</evidence>
<protein>
    <submittedName>
        <fullName evidence="10">Uncharacterized protein</fullName>
    </submittedName>
</protein>
<dbReference type="Pfam" id="PF00864">
    <property type="entry name" value="P2X_receptor"/>
    <property type="match status" value="1"/>
</dbReference>
<organism evidence="10 11">
    <name type="scientific">Cyanoderma ruficeps</name>
    <name type="common">rufous-capped babbler</name>
    <dbReference type="NCBI Taxonomy" id="181631"/>
    <lineage>
        <taxon>Eukaryota</taxon>
        <taxon>Metazoa</taxon>
        <taxon>Chordata</taxon>
        <taxon>Craniata</taxon>
        <taxon>Vertebrata</taxon>
        <taxon>Euteleostomi</taxon>
        <taxon>Archelosauria</taxon>
        <taxon>Archosauria</taxon>
        <taxon>Dinosauria</taxon>
        <taxon>Saurischia</taxon>
        <taxon>Theropoda</taxon>
        <taxon>Coelurosauria</taxon>
        <taxon>Aves</taxon>
        <taxon>Neognathae</taxon>
        <taxon>Neoaves</taxon>
        <taxon>Telluraves</taxon>
        <taxon>Australaves</taxon>
        <taxon>Passeriformes</taxon>
        <taxon>Sylvioidea</taxon>
        <taxon>Timaliidae</taxon>
        <taxon>Cyanoderma</taxon>
    </lineage>
</organism>
<keyword evidence="4" id="KW-0812">Transmembrane</keyword>
<dbReference type="InterPro" id="IPR059116">
    <property type="entry name" value="P2X_receptor"/>
</dbReference>
<evidence type="ECO:0000313" key="11">
    <source>
        <dbReference type="Proteomes" id="UP000694396"/>
    </source>
</evidence>
<evidence type="ECO:0000313" key="10">
    <source>
        <dbReference type="Ensembl" id="ENSCRFP00000007839.1"/>
    </source>
</evidence>
<dbReference type="Gene3D" id="2.60.490.10">
    <property type="entry name" value="atp-gated p2x4 ion channel domain"/>
    <property type="match status" value="1"/>
</dbReference>
<dbReference type="Ensembl" id="ENSCRFT00000008116.1">
    <property type="protein sequence ID" value="ENSCRFP00000007839.1"/>
    <property type="gene ID" value="ENSCRFG00000006169.1"/>
</dbReference>
<evidence type="ECO:0000256" key="9">
    <source>
        <dbReference type="ARBA" id="ARBA00023303"/>
    </source>
</evidence>
<proteinExistence type="inferred from homology"/>
<evidence type="ECO:0000256" key="7">
    <source>
        <dbReference type="ARBA" id="ARBA00023136"/>
    </source>
</evidence>
<comment type="subcellular location">
    <subcellularLocation>
        <location evidence="1">Endomembrane system</location>
    </subcellularLocation>
</comment>
<dbReference type="GO" id="GO:0004931">
    <property type="term" value="F:extracellularly ATP-gated monoatomic cation channel activity"/>
    <property type="evidence" value="ECO:0007669"/>
    <property type="project" value="TreeGrafter"/>
</dbReference>
<reference evidence="10" key="1">
    <citation type="submission" date="2025-08" db="UniProtKB">
        <authorList>
            <consortium name="Ensembl"/>
        </authorList>
    </citation>
    <scope>IDENTIFICATION</scope>
</reference>
<evidence type="ECO:0000256" key="1">
    <source>
        <dbReference type="ARBA" id="ARBA00004308"/>
    </source>
</evidence>
<dbReference type="Gene3D" id="1.10.287.940">
    <property type="entry name" value="atp-gated p2x4 ion channel"/>
    <property type="match status" value="1"/>
</dbReference>
<dbReference type="AlphaFoldDB" id="A0A8C3QLD9"/>
<evidence type="ECO:0000256" key="5">
    <source>
        <dbReference type="ARBA" id="ARBA00022989"/>
    </source>
</evidence>